<dbReference type="EMBL" id="CP011310">
    <property type="protein sequence ID" value="AKQ42398.1"/>
    <property type="molecule type" value="Genomic_DNA"/>
</dbReference>
<keyword evidence="3" id="KW-0732">Signal</keyword>
<dbReference type="KEGG" id="ery:CP97_10715"/>
<organism evidence="4 5">
    <name type="scientific">Aurantiacibacter atlanticus</name>
    <dbReference type="NCBI Taxonomy" id="1648404"/>
    <lineage>
        <taxon>Bacteria</taxon>
        <taxon>Pseudomonadati</taxon>
        <taxon>Pseudomonadota</taxon>
        <taxon>Alphaproteobacteria</taxon>
        <taxon>Sphingomonadales</taxon>
        <taxon>Erythrobacteraceae</taxon>
        <taxon>Aurantiacibacter</taxon>
    </lineage>
</organism>
<evidence type="ECO:0000313" key="4">
    <source>
        <dbReference type="EMBL" id="AKQ42398.1"/>
    </source>
</evidence>
<keyword evidence="2" id="KW-0812">Transmembrane</keyword>
<proteinExistence type="predicted"/>
<feature type="transmembrane region" description="Helical" evidence="2">
    <location>
        <begin position="195"/>
        <end position="217"/>
    </location>
</feature>
<feature type="chain" id="PRO_5005211319" evidence="3">
    <location>
        <begin position="36"/>
        <end position="342"/>
    </location>
</feature>
<keyword evidence="5" id="KW-1185">Reference proteome</keyword>
<sequence length="342" mass="36216">MRRHGHVAIVARVMFARNTFVLIAALSFGSSGAFAQDDATRSGAAQPSGGVQILPEDFQLPPSVDPSRPLPDEPVVRALPTPRATATQPAQEQTQPQPQPSSQQQDRREPEQTNAPRPQVATPQPAGSVPAQSQPSVESDSSASAPQPSVPPPEQISPSTAATNLTGQIAAPAETSPVQSSPVVAEQGDAGGWSVAFWMLPGILATIVAAFALVWFWRRKSEDMMVVVEKIEPYRPPPPLEKAPVAPVNAALKEPVVPSPTVPLRKVPPPPSASRQTDRIVPNPSGFVQIRASRPSQQKRPVQSNQSSVSGNPAQVVSRPMVTPEGFVTINPGQKRRPGGDS</sequence>
<dbReference type="PATRIC" id="fig|1648404.4.peg.2229"/>
<feature type="compositionally biased region" description="Pro residues" evidence="1">
    <location>
        <begin position="258"/>
        <end position="272"/>
    </location>
</feature>
<evidence type="ECO:0000256" key="3">
    <source>
        <dbReference type="SAM" id="SignalP"/>
    </source>
</evidence>
<reference evidence="4 5" key="1">
    <citation type="journal article" date="2015" name="Int. J. Syst. Evol. Microbiol.">
        <title>Erythrobacter atlanticus sp. nov., a bacterium from ocean sediment able to degrade polycyclic aromatic hydrocarbons.</title>
        <authorList>
            <person name="Zhuang L."/>
            <person name="Liu Y."/>
            <person name="Wang L."/>
            <person name="Wang W."/>
            <person name="Shao Z."/>
        </authorList>
    </citation>
    <scope>NUCLEOTIDE SEQUENCE [LARGE SCALE GENOMIC DNA]</scope>
    <source>
        <strain evidence="5">s21-N3</strain>
    </source>
</reference>
<keyword evidence="2" id="KW-1133">Transmembrane helix</keyword>
<dbReference type="AlphaFoldDB" id="A0A0H4VYZ3"/>
<feature type="compositionally biased region" description="Polar residues" evidence="1">
    <location>
        <begin position="294"/>
        <end position="315"/>
    </location>
</feature>
<protein>
    <submittedName>
        <fullName evidence="4">Uncharacterized protein</fullName>
    </submittedName>
</protein>
<feature type="compositionally biased region" description="Low complexity" evidence="1">
    <location>
        <begin position="138"/>
        <end position="147"/>
    </location>
</feature>
<feature type="compositionally biased region" description="Low complexity" evidence="1">
    <location>
        <begin position="77"/>
        <end position="104"/>
    </location>
</feature>
<dbReference type="STRING" id="1648404.CP97_10715"/>
<evidence type="ECO:0000256" key="1">
    <source>
        <dbReference type="SAM" id="MobiDB-lite"/>
    </source>
</evidence>
<evidence type="ECO:0000313" key="5">
    <source>
        <dbReference type="Proteomes" id="UP000059113"/>
    </source>
</evidence>
<gene>
    <name evidence="4" type="ORF">CP97_10715</name>
</gene>
<feature type="signal peptide" evidence="3">
    <location>
        <begin position="1"/>
        <end position="35"/>
    </location>
</feature>
<feature type="region of interest" description="Disordered" evidence="1">
    <location>
        <begin position="34"/>
        <end position="160"/>
    </location>
</feature>
<feature type="region of interest" description="Disordered" evidence="1">
    <location>
        <begin position="258"/>
        <end position="342"/>
    </location>
</feature>
<keyword evidence="2" id="KW-0472">Membrane</keyword>
<reference evidence="5" key="2">
    <citation type="submission" date="2015-04" db="EMBL/GenBank/DDBJ databases">
        <title>The complete genome sequence of Erythrobacter sp. s21-N3.</title>
        <authorList>
            <person name="Zhuang L."/>
            <person name="Liu Y."/>
            <person name="Shao Z."/>
        </authorList>
    </citation>
    <scope>NUCLEOTIDE SEQUENCE [LARGE SCALE GENOMIC DNA]</scope>
    <source>
        <strain evidence="5">s21-N3</strain>
    </source>
</reference>
<name>A0A0H4VYZ3_9SPHN</name>
<dbReference type="Proteomes" id="UP000059113">
    <property type="component" value="Chromosome"/>
</dbReference>
<evidence type="ECO:0000256" key="2">
    <source>
        <dbReference type="SAM" id="Phobius"/>
    </source>
</evidence>
<accession>A0A0H4VYZ3</accession>